<evidence type="ECO:0000313" key="4">
    <source>
        <dbReference type="Proteomes" id="UP000789759"/>
    </source>
</evidence>
<dbReference type="EMBL" id="CAJVQA010018109">
    <property type="protein sequence ID" value="CAG8752192.1"/>
    <property type="molecule type" value="Genomic_DNA"/>
</dbReference>
<comment type="caution">
    <text evidence="3">The sequence shown here is derived from an EMBL/GenBank/DDBJ whole genome shotgun (WGS) entry which is preliminary data.</text>
</comment>
<feature type="compositionally biased region" description="Polar residues" evidence="1">
    <location>
        <begin position="29"/>
        <end position="38"/>
    </location>
</feature>
<accession>A0A9N9IUM9</accession>
<feature type="compositionally biased region" description="Basic and acidic residues" evidence="1">
    <location>
        <begin position="39"/>
        <end position="61"/>
    </location>
</feature>
<keyword evidence="2" id="KW-0732">Signal</keyword>
<keyword evidence="4" id="KW-1185">Reference proteome</keyword>
<protein>
    <submittedName>
        <fullName evidence="3">24918_t:CDS:1</fullName>
    </submittedName>
</protein>
<feature type="signal peptide" evidence="2">
    <location>
        <begin position="1"/>
        <end position="24"/>
    </location>
</feature>
<reference evidence="3" key="1">
    <citation type="submission" date="2021-06" db="EMBL/GenBank/DDBJ databases">
        <authorList>
            <person name="Kallberg Y."/>
            <person name="Tangrot J."/>
            <person name="Rosling A."/>
        </authorList>
    </citation>
    <scope>NUCLEOTIDE SEQUENCE</scope>
    <source>
        <strain evidence="3">FL966</strain>
    </source>
</reference>
<evidence type="ECO:0000313" key="3">
    <source>
        <dbReference type="EMBL" id="CAG8752192.1"/>
    </source>
</evidence>
<feature type="region of interest" description="Disordered" evidence="1">
    <location>
        <begin position="29"/>
        <end position="86"/>
    </location>
</feature>
<dbReference type="Proteomes" id="UP000789759">
    <property type="component" value="Unassembled WGS sequence"/>
</dbReference>
<feature type="chain" id="PRO_5040261918" evidence="2">
    <location>
        <begin position="25"/>
        <end position="86"/>
    </location>
</feature>
<name>A0A9N9IUM9_9GLOM</name>
<evidence type="ECO:0000256" key="2">
    <source>
        <dbReference type="SAM" id="SignalP"/>
    </source>
</evidence>
<proteinExistence type="predicted"/>
<feature type="non-terminal residue" evidence="3">
    <location>
        <position position="86"/>
    </location>
</feature>
<gene>
    <name evidence="3" type="ORF">CPELLU_LOCUS14774</name>
</gene>
<sequence>MLIPRSAPYLSALIILSLLKLTAANHNEGSSLDQSYQHHQYDEHDEKDNISSHSVNKKEGDSIEQQNDYNYQHQQHDEHEEDDKFS</sequence>
<evidence type="ECO:0000256" key="1">
    <source>
        <dbReference type="SAM" id="MobiDB-lite"/>
    </source>
</evidence>
<feature type="compositionally biased region" description="Basic and acidic residues" evidence="1">
    <location>
        <begin position="74"/>
        <end position="86"/>
    </location>
</feature>
<dbReference type="AlphaFoldDB" id="A0A9N9IUM9"/>
<organism evidence="3 4">
    <name type="scientific">Cetraspora pellucida</name>
    <dbReference type="NCBI Taxonomy" id="1433469"/>
    <lineage>
        <taxon>Eukaryota</taxon>
        <taxon>Fungi</taxon>
        <taxon>Fungi incertae sedis</taxon>
        <taxon>Mucoromycota</taxon>
        <taxon>Glomeromycotina</taxon>
        <taxon>Glomeromycetes</taxon>
        <taxon>Diversisporales</taxon>
        <taxon>Gigasporaceae</taxon>
        <taxon>Cetraspora</taxon>
    </lineage>
</organism>